<feature type="binding site" evidence="13">
    <location>
        <position position="290"/>
    </location>
    <ligand>
        <name>NADPH</name>
        <dbReference type="ChEBI" id="CHEBI:57783"/>
    </ligand>
</feature>
<feature type="binding site" evidence="13">
    <location>
        <position position="149"/>
    </location>
    <ligand>
        <name>NADPH</name>
        <dbReference type="ChEBI" id="CHEBI:57783"/>
    </ligand>
</feature>
<dbReference type="GO" id="GO:0008654">
    <property type="term" value="P:phospholipid biosynthetic process"/>
    <property type="evidence" value="ECO:0007669"/>
    <property type="project" value="UniProtKB-KW"/>
</dbReference>
<evidence type="ECO:0000256" key="5">
    <source>
        <dbReference type="ARBA" id="ARBA00023027"/>
    </source>
</evidence>
<keyword evidence="2 13" id="KW-0444">Lipid biosynthesis</keyword>
<dbReference type="PIRSF" id="PIRSF000114">
    <property type="entry name" value="Glycerol-3-P_dh"/>
    <property type="match status" value="1"/>
</dbReference>
<evidence type="ECO:0000256" key="17">
    <source>
        <dbReference type="RuleBase" id="RU000437"/>
    </source>
</evidence>
<evidence type="ECO:0000256" key="11">
    <source>
        <dbReference type="ARBA" id="ARBA00069372"/>
    </source>
</evidence>
<dbReference type="SUPFAM" id="SSF51735">
    <property type="entry name" value="NAD(P)-binding Rossmann-fold domains"/>
    <property type="match status" value="1"/>
</dbReference>
<evidence type="ECO:0000256" key="10">
    <source>
        <dbReference type="ARBA" id="ARBA00066687"/>
    </source>
</evidence>
<organism evidence="20 21">
    <name type="scientific">Bilophila wadsworthia (strain 3_1_6)</name>
    <dbReference type="NCBI Taxonomy" id="563192"/>
    <lineage>
        <taxon>Bacteria</taxon>
        <taxon>Pseudomonadati</taxon>
        <taxon>Thermodesulfobacteriota</taxon>
        <taxon>Desulfovibrionia</taxon>
        <taxon>Desulfovibrionales</taxon>
        <taxon>Desulfovibrionaceae</taxon>
        <taxon>Bilophila</taxon>
    </lineage>
</organism>
<dbReference type="InterPro" id="IPR006168">
    <property type="entry name" value="G3P_DH_NAD-dep"/>
</dbReference>
<keyword evidence="5 13" id="KW-0520">NAD</keyword>
<evidence type="ECO:0000259" key="19">
    <source>
        <dbReference type="Pfam" id="PF07479"/>
    </source>
</evidence>
<feature type="binding site" evidence="13">
    <location>
        <position position="14"/>
    </location>
    <ligand>
        <name>NADPH</name>
        <dbReference type="ChEBI" id="CHEBI:57783"/>
    </ligand>
</feature>
<reference evidence="20 21" key="1">
    <citation type="submission" date="2010-10" db="EMBL/GenBank/DDBJ databases">
        <authorList>
            <consortium name="The Broad Institute Genome Sequencing Platform"/>
            <person name="Ward D."/>
            <person name="Earl A."/>
            <person name="Feldgarden M."/>
            <person name="Young S.K."/>
            <person name="Gargeya S."/>
            <person name="Zeng Q."/>
            <person name="Alvarado L."/>
            <person name="Berlin A."/>
            <person name="Bochicchio J."/>
            <person name="Chapman S.B."/>
            <person name="Chen Z."/>
            <person name="Freedman E."/>
            <person name="Gellesch M."/>
            <person name="Goldberg J."/>
            <person name="Griggs A."/>
            <person name="Gujja S."/>
            <person name="Heilman E."/>
            <person name="Heiman D."/>
            <person name="Howarth C."/>
            <person name="Mehta T."/>
            <person name="Neiman D."/>
            <person name="Pearson M."/>
            <person name="Roberts A."/>
            <person name="Saif S."/>
            <person name="Shea T."/>
            <person name="Shenoy N."/>
            <person name="Sisk P."/>
            <person name="Stolte C."/>
            <person name="Sykes S."/>
            <person name="White J."/>
            <person name="Yandava C."/>
            <person name="Allen-Vercoe E."/>
            <person name="Sibley C."/>
            <person name="Ambrose C.E."/>
            <person name="Strauss J."/>
            <person name="Daigneault M."/>
            <person name="Haas B."/>
            <person name="Nusbaum C."/>
            <person name="Birren B."/>
        </authorList>
    </citation>
    <scope>NUCLEOTIDE SEQUENCE [LARGE SCALE GENOMIC DNA]</scope>
    <source>
        <strain evidence="20 21">3_1_6</strain>
    </source>
</reference>
<feature type="domain" description="Glycerol-3-phosphate dehydrogenase NAD-dependent N-terminal" evidence="18">
    <location>
        <begin position="6"/>
        <end position="168"/>
    </location>
</feature>
<proteinExistence type="inferred from homology"/>
<keyword evidence="13" id="KW-0547">Nucleotide-binding</keyword>
<dbReference type="EMBL" id="ADCP02000001">
    <property type="protein sequence ID" value="EFV43801.1"/>
    <property type="molecule type" value="Genomic_DNA"/>
</dbReference>
<evidence type="ECO:0000256" key="9">
    <source>
        <dbReference type="ARBA" id="ARBA00052716"/>
    </source>
</evidence>
<keyword evidence="3 13" id="KW-0521">NADP</keyword>
<dbReference type="Pfam" id="PF01210">
    <property type="entry name" value="NAD_Gly3P_dh_N"/>
    <property type="match status" value="1"/>
</dbReference>
<dbReference type="InterPro" id="IPR006109">
    <property type="entry name" value="G3P_DH_NAD-dep_C"/>
</dbReference>
<dbReference type="EC" id="1.1.1.94" evidence="10 13"/>
<comment type="catalytic activity">
    <reaction evidence="9">
        <text>sn-glycerol 3-phosphate + NADP(+) = dihydroxyacetone phosphate + NADPH + H(+)</text>
        <dbReference type="Rhea" id="RHEA:11096"/>
        <dbReference type="ChEBI" id="CHEBI:15378"/>
        <dbReference type="ChEBI" id="CHEBI:57597"/>
        <dbReference type="ChEBI" id="CHEBI:57642"/>
        <dbReference type="ChEBI" id="CHEBI:57783"/>
        <dbReference type="ChEBI" id="CHEBI:58349"/>
        <dbReference type="EC" id="1.1.1.94"/>
    </reaction>
    <physiologicalReaction direction="right-to-left" evidence="9">
        <dbReference type="Rhea" id="RHEA:11098"/>
    </physiologicalReaction>
</comment>
<feature type="binding site" evidence="15">
    <location>
        <begin position="264"/>
        <end position="265"/>
    </location>
    <ligand>
        <name>substrate</name>
    </ligand>
</feature>
<feature type="binding site" evidence="13">
    <location>
        <position position="145"/>
    </location>
    <ligand>
        <name>sn-glycerol 3-phosphate</name>
        <dbReference type="ChEBI" id="CHEBI:57597"/>
    </ligand>
</feature>
<feature type="domain" description="Glycerol-3-phosphate dehydrogenase NAD-dependent C-terminal" evidence="19">
    <location>
        <begin position="189"/>
        <end position="330"/>
    </location>
</feature>
<feature type="binding site" evidence="13">
    <location>
        <position position="115"/>
    </location>
    <ligand>
        <name>NADPH</name>
        <dbReference type="ChEBI" id="CHEBI:57783"/>
    </ligand>
</feature>
<dbReference type="FunFam" id="1.10.1040.10:FF:000001">
    <property type="entry name" value="Glycerol-3-phosphate dehydrogenase [NAD(P)+]"/>
    <property type="match status" value="1"/>
</dbReference>
<dbReference type="FunFam" id="3.40.50.720:FF:000019">
    <property type="entry name" value="Glycerol-3-phosphate dehydrogenase [NAD(P)+]"/>
    <property type="match status" value="1"/>
</dbReference>
<feature type="binding site" evidence="13">
    <location>
        <position position="200"/>
    </location>
    <ligand>
        <name>sn-glycerol 3-phosphate</name>
        <dbReference type="ChEBI" id="CHEBI:57597"/>
    </ligand>
</feature>
<evidence type="ECO:0000256" key="4">
    <source>
        <dbReference type="ARBA" id="ARBA00023002"/>
    </source>
</evidence>
<dbReference type="InterPro" id="IPR036291">
    <property type="entry name" value="NAD(P)-bd_dom_sf"/>
</dbReference>
<evidence type="ECO:0000256" key="7">
    <source>
        <dbReference type="ARBA" id="ARBA00023209"/>
    </source>
</evidence>
<accession>E5Y870</accession>
<comment type="catalytic activity">
    <reaction evidence="13">
        <text>sn-glycerol 3-phosphate + NAD(+) = dihydroxyacetone phosphate + NADH + H(+)</text>
        <dbReference type="Rhea" id="RHEA:11092"/>
        <dbReference type="ChEBI" id="CHEBI:15378"/>
        <dbReference type="ChEBI" id="CHEBI:57540"/>
        <dbReference type="ChEBI" id="CHEBI:57597"/>
        <dbReference type="ChEBI" id="CHEBI:57642"/>
        <dbReference type="ChEBI" id="CHEBI:57945"/>
        <dbReference type="EC" id="1.1.1.94"/>
    </reaction>
</comment>
<dbReference type="UniPathway" id="UPA00940"/>
<comment type="caution">
    <text evidence="20">The sequence shown here is derived from an EMBL/GenBank/DDBJ whole genome shotgun (WGS) entry which is preliminary data.</text>
</comment>
<dbReference type="GO" id="GO:0051287">
    <property type="term" value="F:NAD binding"/>
    <property type="evidence" value="ECO:0007669"/>
    <property type="project" value="InterPro"/>
</dbReference>
<protein>
    <recommendedName>
        <fullName evidence="11 13">Glycerol-3-phosphate dehydrogenase [NAD(P)+]</fullName>
        <ecNumber evidence="10 13">1.1.1.94</ecNumber>
    </recommendedName>
    <alternativeName>
        <fullName evidence="13">NAD(P)(+)-dependent glycerol-3-phosphate dehydrogenase</fullName>
    </alternativeName>
    <alternativeName>
        <fullName evidence="12 13">NAD(P)H-dependent dihydroxyacetone-phosphate reductase</fullName>
    </alternativeName>
</protein>
<dbReference type="RefSeq" id="WP_005028229.1">
    <property type="nucleotide sequence ID" value="NZ_KE150238.1"/>
</dbReference>
<dbReference type="GO" id="GO:0005975">
    <property type="term" value="P:carbohydrate metabolic process"/>
    <property type="evidence" value="ECO:0007669"/>
    <property type="project" value="InterPro"/>
</dbReference>
<dbReference type="OrthoDB" id="9812273at2"/>
<feature type="binding site" evidence="13">
    <location>
        <position position="264"/>
    </location>
    <ligand>
        <name>NADPH</name>
        <dbReference type="ChEBI" id="CHEBI:57783"/>
    </ligand>
</feature>
<evidence type="ECO:0000256" key="2">
    <source>
        <dbReference type="ARBA" id="ARBA00022516"/>
    </source>
</evidence>
<evidence type="ECO:0000256" key="8">
    <source>
        <dbReference type="ARBA" id="ARBA00023264"/>
    </source>
</evidence>
<dbReference type="GO" id="GO:0006650">
    <property type="term" value="P:glycerophospholipid metabolic process"/>
    <property type="evidence" value="ECO:0007669"/>
    <property type="project" value="UniProtKB-UniRule"/>
</dbReference>
<feature type="binding site" evidence="13">
    <location>
        <position position="263"/>
    </location>
    <ligand>
        <name>sn-glycerol 3-phosphate</name>
        <dbReference type="ChEBI" id="CHEBI:57597"/>
    </ligand>
</feature>
<dbReference type="GO" id="GO:0005829">
    <property type="term" value="C:cytosol"/>
    <property type="evidence" value="ECO:0007669"/>
    <property type="project" value="TreeGrafter"/>
</dbReference>
<dbReference type="InterPro" id="IPR013328">
    <property type="entry name" value="6PGD_dom2"/>
</dbReference>
<dbReference type="GO" id="GO:0046167">
    <property type="term" value="P:glycerol-3-phosphate biosynthetic process"/>
    <property type="evidence" value="ECO:0007669"/>
    <property type="project" value="UniProtKB-UniRule"/>
</dbReference>
<evidence type="ECO:0000256" key="14">
    <source>
        <dbReference type="PIRSR" id="PIRSR000114-1"/>
    </source>
</evidence>
<dbReference type="PROSITE" id="PS00957">
    <property type="entry name" value="NAD_G3PDH"/>
    <property type="match status" value="1"/>
</dbReference>
<evidence type="ECO:0000256" key="15">
    <source>
        <dbReference type="PIRSR" id="PIRSR000114-2"/>
    </source>
</evidence>
<dbReference type="Pfam" id="PF07479">
    <property type="entry name" value="NAD_Gly3P_dh_C"/>
    <property type="match status" value="1"/>
</dbReference>
<keyword evidence="6 13" id="KW-0443">Lipid metabolism</keyword>
<feature type="binding site" evidence="13">
    <location>
        <position position="264"/>
    </location>
    <ligand>
        <name>sn-glycerol 3-phosphate</name>
        <dbReference type="ChEBI" id="CHEBI:57597"/>
    </ligand>
</feature>
<dbReference type="PANTHER" id="PTHR11728:SF1">
    <property type="entry name" value="GLYCEROL-3-PHOSPHATE DEHYDROGENASE [NAD(+)] 2, CHLOROPLASTIC"/>
    <property type="match status" value="1"/>
</dbReference>
<feature type="binding site" evidence="13">
    <location>
        <position position="52"/>
    </location>
    <ligand>
        <name>NADPH</name>
        <dbReference type="ChEBI" id="CHEBI:57783"/>
    </ligand>
</feature>
<evidence type="ECO:0000256" key="6">
    <source>
        <dbReference type="ARBA" id="ARBA00023098"/>
    </source>
</evidence>
<dbReference type="HAMAP" id="MF_00394">
    <property type="entry name" value="NAD_Glyc3P_dehydrog"/>
    <property type="match status" value="1"/>
</dbReference>
<evidence type="ECO:0000313" key="20">
    <source>
        <dbReference type="EMBL" id="EFV43801.1"/>
    </source>
</evidence>
<comment type="function">
    <text evidence="13">Catalyzes the reduction of the glycolytic intermediate dihydroxyacetone phosphate (DHAP) to sn-glycerol 3-phosphate (G3P), the key precursor for phospholipid synthesis.</text>
</comment>
<feature type="binding site" evidence="16">
    <location>
        <position position="149"/>
    </location>
    <ligand>
        <name>NAD(+)</name>
        <dbReference type="ChEBI" id="CHEBI:57540"/>
    </ligand>
</feature>
<dbReference type="InterPro" id="IPR008927">
    <property type="entry name" value="6-PGluconate_DH-like_C_sf"/>
</dbReference>
<keyword evidence="8 13" id="KW-1208">Phospholipid metabolism</keyword>
<feature type="binding site" evidence="16">
    <location>
        <begin position="11"/>
        <end position="16"/>
    </location>
    <ligand>
        <name>NAD(+)</name>
        <dbReference type="ChEBI" id="CHEBI:57540"/>
    </ligand>
</feature>
<dbReference type="PANTHER" id="PTHR11728">
    <property type="entry name" value="GLYCEROL-3-PHOSPHATE DEHYDROGENASE"/>
    <property type="match status" value="1"/>
</dbReference>
<evidence type="ECO:0000256" key="13">
    <source>
        <dbReference type="HAMAP-Rule" id="MF_00394"/>
    </source>
</evidence>
<dbReference type="InterPro" id="IPR011128">
    <property type="entry name" value="G3P_DH_NAD-dep_N"/>
</dbReference>
<name>E5Y870_BILW3</name>
<dbReference type="HOGENOM" id="CLU_033449_0_2_7"/>
<feature type="binding site" evidence="13">
    <location>
        <position position="253"/>
    </location>
    <ligand>
        <name>sn-glycerol 3-phosphate</name>
        <dbReference type="ChEBI" id="CHEBI:57597"/>
    </ligand>
</feature>
<feature type="active site" description="Proton acceptor" evidence="13 14">
    <location>
        <position position="200"/>
    </location>
</feature>
<keyword evidence="4 13" id="KW-0560">Oxidoreductase</keyword>
<dbReference type="NCBIfam" id="NF000940">
    <property type="entry name" value="PRK00094.1-2"/>
    <property type="match status" value="1"/>
</dbReference>
<feature type="binding site" evidence="13">
    <location>
        <position position="265"/>
    </location>
    <ligand>
        <name>sn-glycerol 3-phosphate</name>
        <dbReference type="ChEBI" id="CHEBI:57597"/>
    </ligand>
</feature>
<keyword evidence="21" id="KW-1185">Reference proteome</keyword>
<evidence type="ECO:0000259" key="18">
    <source>
        <dbReference type="Pfam" id="PF01210"/>
    </source>
</evidence>
<feature type="binding site" evidence="15">
    <location>
        <position position="115"/>
    </location>
    <ligand>
        <name>substrate</name>
    </ligand>
</feature>
<evidence type="ECO:0000256" key="1">
    <source>
        <dbReference type="ARBA" id="ARBA00011009"/>
    </source>
</evidence>
<feature type="binding site" evidence="13">
    <location>
        <position position="288"/>
    </location>
    <ligand>
        <name>NADPH</name>
        <dbReference type="ChEBI" id="CHEBI:57783"/>
    </ligand>
</feature>
<keyword evidence="13" id="KW-0963">Cytoplasm</keyword>
<evidence type="ECO:0000313" key="21">
    <source>
        <dbReference type="Proteomes" id="UP000006034"/>
    </source>
</evidence>
<feature type="binding site" evidence="13">
    <location>
        <position position="147"/>
    </location>
    <ligand>
        <name>sn-glycerol 3-phosphate</name>
        <dbReference type="ChEBI" id="CHEBI:57597"/>
    </ligand>
</feature>
<comment type="pathway">
    <text evidence="13">Membrane lipid metabolism; glycerophospholipid metabolism.</text>
</comment>
<dbReference type="SUPFAM" id="SSF48179">
    <property type="entry name" value="6-phosphogluconate dehydrogenase C-terminal domain-like"/>
    <property type="match status" value="1"/>
</dbReference>
<sequence length="340" mass="35718">MSGKTSIAVLGGGSWGTALAHLLAHAGHSVALLLRDTEQAAHINAHHENPRYLRGVQLHPGIRAVAGDTGGPEQAEVLADVSILVLSVPCQAMRGTLRRLAGVVPPDCVLVNTAKGIEVSELVTVERMVREELPGFVDRYAVLSGPSFALEVATCKPTAVVLGCRDERLGARLREVFATPWFRSYSSTDVPGVELGGAIKNVIAIAAGLSDGLGFGLNARAALVTRGLAETSRLGVALGARASTFMGLSGLGDLMLTCSGDLSRNRQVGLRLGSGESLEDIASSMCMVAEGVKTTQAVHRLAQRLGVDMPVTGTMYSVLYEGFAPREAVQALMGRRLKEE</sequence>
<dbReference type="Gene3D" id="1.10.1040.10">
    <property type="entry name" value="N-(1-d-carboxylethyl)-l-norvaline Dehydrogenase, domain 2"/>
    <property type="match status" value="1"/>
</dbReference>
<feature type="binding site" evidence="16">
    <location>
        <position position="264"/>
    </location>
    <ligand>
        <name>NAD(+)</name>
        <dbReference type="ChEBI" id="CHEBI:57540"/>
    </ligand>
</feature>
<feature type="binding site" evidence="13">
    <location>
        <position position="35"/>
    </location>
    <ligand>
        <name>NADPH</name>
        <dbReference type="ChEBI" id="CHEBI:57783"/>
    </ligand>
</feature>
<evidence type="ECO:0000256" key="12">
    <source>
        <dbReference type="ARBA" id="ARBA00080511"/>
    </source>
</evidence>
<dbReference type="eggNOG" id="COG0240">
    <property type="taxonomic scope" value="Bacteria"/>
</dbReference>
<dbReference type="Proteomes" id="UP000006034">
    <property type="component" value="Unassembled WGS sequence"/>
</dbReference>
<feature type="binding site" evidence="13">
    <location>
        <position position="15"/>
    </location>
    <ligand>
        <name>NADPH</name>
        <dbReference type="ChEBI" id="CHEBI:57783"/>
    </ligand>
</feature>
<dbReference type="AlphaFoldDB" id="E5Y870"/>
<gene>
    <name evidence="13" type="primary">gpsA</name>
    <name evidence="20" type="ORF">HMPREF0179_02385</name>
</gene>
<dbReference type="STRING" id="563192.HMPREF0179_02385"/>
<keyword evidence="7 13" id="KW-0594">Phospholipid biosynthesis</keyword>
<dbReference type="GO" id="GO:0141153">
    <property type="term" value="F:glycerol-3-phosphate dehydrogenase (NADP+) activity"/>
    <property type="evidence" value="ECO:0007669"/>
    <property type="project" value="RHEA"/>
</dbReference>
<comment type="caution">
    <text evidence="13">Lacks conserved residue(s) required for the propagation of feature annotation.</text>
</comment>
<dbReference type="GO" id="GO:0046168">
    <property type="term" value="P:glycerol-3-phosphate catabolic process"/>
    <property type="evidence" value="ECO:0007669"/>
    <property type="project" value="InterPro"/>
</dbReference>
<dbReference type="GO" id="GO:0141152">
    <property type="term" value="F:glycerol-3-phosphate dehydrogenase (NAD+) activity"/>
    <property type="evidence" value="ECO:0007669"/>
    <property type="project" value="RHEA"/>
</dbReference>
<evidence type="ECO:0000256" key="16">
    <source>
        <dbReference type="PIRSR" id="PIRSR000114-3"/>
    </source>
</evidence>
<comment type="similarity">
    <text evidence="1 13 17">Belongs to the NAD-dependent glycerol-3-phosphate dehydrogenase family.</text>
</comment>
<dbReference type="GeneID" id="78085528"/>
<evidence type="ECO:0000256" key="3">
    <source>
        <dbReference type="ARBA" id="ARBA00022857"/>
    </source>
</evidence>
<dbReference type="Gene3D" id="3.40.50.720">
    <property type="entry name" value="NAD(P)-binding Rossmann-like Domain"/>
    <property type="match status" value="1"/>
</dbReference>
<dbReference type="NCBIfam" id="NF000942">
    <property type="entry name" value="PRK00094.1-4"/>
    <property type="match status" value="1"/>
</dbReference>
<comment type="subcellular location">
    <subcellularLocation>
        <location evidence="13">Cytoplasm</location>
    </subcellularLocation>
</comment>
<dbReference type="PRINTS" id="PR00077">
    <property type="entry name" value="GPDHDRGNASE"/>
</dbReference>
<feature type="binding site" evidence="13">
    <location>
        <position position="115"/>
    </location>
    <ligand>
        <name>sn-glycerol 3-phosphate</name>
        <dbReference type="ChEBI" id="CHEBI:57597"/>
    </ligand>
</feature>
<reference evidence="20 21" key="2">
    <citation type="submission" date="2013-04" db="EMBL/GenBank/DDBJ databases">
        <title>The Genome Sequence of Bilophila wadsworthia 3_1_6.</title>
        <authorList>
            <consortium name="The Broad Institute Genomics Platform"/>
            <person name="Earl A."/>
            <person name="Ward D."/>
            <person name="Feldgarden M."/>
            <person name="Gevers D."/>
            <person name="Sibley C."/>
            <person name="Strauss J."/>
            <person name="Allen-Vercoe E."/>
            <person name="Walker B."/>
            <person name="Young S."/>
            <person name="Zeng Q."/>
            <person name="Gargeya S."/>
            <person name="Fitzgerald M."/>
            <person name="Haas B."/>
            <person name="Abouelleil A."/>
            <person name="Allen A.W."/>
            <person name="Alvarado L."/>
            <person name="Arachchi H.M."/>
            <person name="Berlin A.M."/>
            <person name="Chapman S.B."/>
            <person name="Gainer-Dewar J."/>
            <person name="Goldberg J."/>
            <person name="Griggs A."/>
            <person name="Gujja S."/>
            <person name="Hansen M."/>
            <person name="Howarth C."/>
            <person name="Imamovic A."/>
            <person name="Ireland A."/>
            <person name="Larimer J."/>
            <person name="McCowan C."/>
            <person name="Murphy C."/>
            <person name="Pearson M."/>
            <person name="Poon T.W."/>
            <person name="Priest M."/>
            <person name="Roberts A."/>
            <person name="Saif S."/>
            <person name="Shea T."/>
            <person name="Sisk P."/>
            <person name="Sykes S."/>
            <person name="Wortman J."/>
            <person name="Nusbaum C."/>
            <person name="Birren B."/>
        </authorList>
    </citation>
    <scope>NUCLEOTIDE SEQUENCE [LARGE SCALE GENOMIC DNA]</scope>
    <source>
        <strain evidence="20 21">3_1_6</strain>
    </source>
</reference>